<evidence type="ECO:0000256" key="1">
    <source>
        <dbReference type="ARBA" id="ARBA00022801"/>
    </source>
</evidence>
<dbReference type="InterPro" id="IPR000073">
    <property type="entry name" value="AB_hydrolase_1"/>
</dbReference>
<feature type="domain" description="AB hydrolase-1" evidence="4">
    <location>
        <begin position="62"/>
        <end position="186"/>
    </location>
</feature>
<dbReference type="RefSeq" id="WP_010568819.1">
    <property type="nucleotide sequence ID" value="NZ_AHMO02000008.1"/>
</dbReference>
<evidence type="ECO:0000313" key="5">
    <source>
        <dbReference type="EMBL" id="EQA45147.1"/>
    </source>
</evidence>
<dbReference type="EMBL" id="AHMO02000008">
    <property type="protein sequence ID" value="EQA45147.1"/>
    <property type="molecule type" value="Genomic_DNA"/>
</dbReference>
<protein>
    <submittedName>
        <fullName evidence="5">Alpha/beta hydrolase family protein</fullName>
    </submittedName>
</protein>
<keyword evidence="3" id="KW-0443">Lipid metabolism</keyword>
<sequence>MNDCHSKNFVGSLGIQVRAEIEDISFPVLIQYPTLEPSTLTAFGPYTMDVSPEASITEGQFPLVIISHGNGGSHLLYRTISTFLAKNGYVVGMLEHYGNNRNNNKLENTTENLVNRPKHVSLTIDAILSDKRFGARILSDRIAVIGHSMGGYTALALAGGVPWTKEGKKIEVPSDSRVKAIVLMAPGAGWFMNSLGDVTAPILIFMAEHDPITPSWNAEIVLNSVPDRSQVTLKTIKNAGHFSFLSPFPTTMKNPNFPPSIDPEGFDREQFHMQLPMDILDFLNEKLTVTHSE</sequence>
<dbReference type="GO" id="GO:0016042">
    <property type="term" value="P:lipid catabolic process"/>
    <property type="evidence" value="ECO:0007669"/>
    <property type="project" value="UniProtKB-KW"/>
</dbReference>
<evidence type="ECO:0000256" key="2">
    <source>
        <dbReference type="ARBA" id="ARBA00022963"/>
    </source>
</evidence>
<dbReference type="PANTHER" id="PTHR10272">
    <property type="entry name" value="PLATELET-ACTIVATING FACTOR ACETYLHYDROLASE"/>
    <property type="match status" value="1"/>
</dbReference>
<keyword evidence="2" id="KW-0442">Lipid degradation</keyword>
<dbReference type="InterPro" id="IPR029058">
    <property type="entry name" value="AB_hydrolase_fold"/>
</dbReference>
<comment type="caution">
    <text evidence="5">The sequence shown here is derived from an EMBL/GenBank/DDBJ whole genome shotgun (WGS) entry which is preliminary data.</text>
</comment>
<name>T0FC49_9LEPT</name>
<gene>
    <name evidence="5" type="ORF">LEP1GSC050_4221</name>
</gene>
<evidence type="ECO:0000256" key="3">
    <source>
        <dbReference type="ARBA" id="ARBA00023098"/>
    </source>
</evidence>
<dbReference type="GO" id="GO:0003847">
    <property type="term" value="F:1-alkyl-2-acetylglycerophosphocholine esterase activity"/>
    <property type="evidence" value="ECO:0007669"/>
    <property type="project" value="TreeGrafter"/>
</dbReference>
<accession>T0FC49</accession>
<dbReference type="PIRSF" id="PIRSF031982">
    <property type="entry name" value="UCP031982_abhydr"/>
    <property type="match status" value="1"/>
</dbReference>
<dbReference type="Pfam" id="PF00561">
    <property type="entry name" value="Abhydrolase_1"/>
    <property type="match status" value="1"/>
</dbReference>
<dbReference type="OrthoDB" id="9814760at2"/>
<dbReference type="STRING" id="1049789.LEP1GSC050_4221"/>
<evidence type="ECO:0000313" key="6">
    <source>
        <dbReference type="Proteomes" id="UP000015454"/>
    </source>
</evidence>
<keyword evidence="6" id="KW-1185">Reference proteome</keyword>
<keyword evidence="1 5" id="KW-0378">Hydrolase</keyword>
<dbReference type="PANTHER" id="PTHR10272:SF0">
    <property type="entry name" value="PLATELET-ACTIVATING FACTOR ACETYLHYDROLASE"/>
    <property type="match status" value="1"/>
</dbReference>
<dbReference type="Proteomes" id="UP000015454">
    <property type="component" value="Unassembled WGS sequence"/>
</dbReference>
<dbReference type="Gene3D" id="3.40.50.1820">
    <property type="entry name" value="alpha/beta hydrolase"/>
    <property type="match status" value="1"/>
</dbReference>
<reference evidence="5" key="1">
    <citation type="submission" date="2013-05" db="EMBL/GenBank/DDBJ databases">
        <authorList>
            <person name="Harkins D.M."/>
            <person name="Durkin A.S."/>
            <person name="Brinkac L.M."/>
            <person name="Haft D.H."/>
            <person name="Selengut J.D."/>
            <person name="Sanka R."/>
            <person name="DePew J."/>
            <person name="Purushe J."/>
            <person name="Hartskeerl R.A."/>
            <person name="Ahmed A."/>
            <person name="van der Linden H."/>
            <person name="Goris M.G.A."/>
            <person name="Vinetz J.M."/>
            <person name="Sutton G.G."/>
            <person name="Nierman W.C."/>
            <person name="Fouts D.E."/>
        </authorList>
    </citation>
    <scope>NUCLEOTIDE SEQUENCE [LARGE SCALE GENOMIC DNA]</scope>
    <source>
        <strain evidence="5">5399</strain>
    </source>
</reference>
<dbReference type="InterPro" id="IPR016986">
    <property type="entry name" value="UCP031982_abhydr"/>
</dbReference>
<dbReference type="SUPFAM" id="SSF53474">
    <property type="entry name" value="alpha/beta-Hydrolases"/>
    <property type="match status" value="1"/>
</dbReference>
<proteinExistence type="predicted"/>
<dbReference type="AlphaFoldDB" id="T0FC49"/>
<evidence type="ECO:0000259" key="4">
    <source>
        <dbReference type="Pfam" id="PF00561"/>
    </source>
</evidence>
<organism evidence="5 6">
    <name type="scientific">Leptospira broomii serovar Hurstbridge str. 5399</name>
    <dbReference type="NCBI Taxonomy" id="1049789"/>
    <lineage>
        <taxon>Bacteria</taxon>
        <taxon>Pseudomonadati</taxon>
        <taxon>Spirochaetota</taxon>
        <taxon>Spirochaetia</taxon>
        <taxon>Leptospirales</taxon>
        <taxon>Leptospiraceae</taxon>
        <taxon>Leptospira</taxon>
    </lineage>
</organism>